<evidence type="ECO:0000313" key="7">
    <source>
        <dbReference type="EMBL" id="RJX74291.1"/>
    </source>
</evidence>
<dbReference type="PANTHER" id="PTHR30414:SF0">
    <property type="entry name" value="MINICONDUCTANCE MECHANOSENSITIVE CHANNEL YBDG"/>
    <property type="match status" value="1"/>
</dbReference>
<gene>
    <name evidence="7" type="ORF">DZ860_03935</name>
</gene>
<dbReference type="Gene3D" id="2.30.30.60">
    <property type="match status" value="1"/>
</dbReference>
<dbReference type="SUPFAM" id="SSF50182">
    <property type="entry name" value="Sm-like ribonucleoproteins"/>
    <property type="match status" value="1"/>
</dbReference>
<protein>
    <submittedName>
        <fullName evidence="7">Mechanosensitive ion channel family protein</fullName>
    </submittedName>
</protein>
<evidence type="ECO:0000256" key="3">
    <source>
        <dbReference type="ARBA" id="ARBA00022989"/>
    </source>
</evidence>
<dbReference type="InterPro" id="IPR030192">
    <property type="entry name" value="YbdG"/>
</dbReference>
<evidence type="ECO:0000313" key="8">
    <source>
        <dbReference type="Proteomes" id="UP000273252"/>
    </source>
</evidence>
<feature type="transmembrane region" description="Helical" evidence="5">
    <location>
        <begin position="174"/>
        <end position="201"/>
    </location>
</feature>
<dbReference type="GO" id="GO:0071470">
    <property type="term" value="P:cellular response to osmotic stress"/>
    <property type="evidence" value="ECO:0007669"/>
    <property type="project" value="InterPro"/>
</dbReference>
<dbReference type="PANTHER" id="PTHR30414">
    <property type="entry name" value="MINICONDUCTANCE MECHANOSENSITIVE CHANNEL YBDG"/>
    <property type="match status" value="1"/>
</dbReference>
<dbReference type="InterPro" id="IPR023408">
    <property type="entry name" value="MscS_beta-dom_sf"/>
</dbReference>
<accession>A0A3A6RCD9</accession>
<keyword evidence="3 5" id="KW-1133">Transmembrane helix</keyword>
<feature type="domain" description="Mechanosensitive ion channel MscS" evidence="6">
    <location>
        <begin position="192"/>
        <end position="260"/>
    </location>
</feature>
<keyword evidence="4 5" id="KW-0472">Membrane</keyword>
<reference evidence="7 8" key="1">
    <citation type="submission" date="2018-08" db="EMBL/GenBank/DDBJ databases">
        <title>Vibrio isolated from the Eastern China Marginal Seas.</title>
        <authorList>
            <person name="Li Y."/>
        </authorList>
    </citation>
    <scope>NUCLEOTIDE SEQUENCE [LARGE SCALE GENOMIC DNA]</scope>
    <source>
        <strain evidence="7 8">BEI233</strain>
    </source>
</reference>
<comment type="subcellular location">
    <subcellularLocation>
        <location evidence="1">Membrane</location>
    </subcellularLocation>
</comment>
<dbReference type="Pfam" id="PF00924">
    <property type="entry name" value="MS_channel_2nd"/>
    <property type="match status" value="1"/>
</dbReference>
<proteinExistence type="predicted"/>
<feature type="transmembrane region" description="Helical" evidence="5">
    <location>
        <begin position="150"/>
        <end position="168"/>
    </location>
</feature>
<keyword evidence="8" id="KW-1185">Reference proteome</keyword>
<evidence type="ECO:0000256" key="1">
    <source>
        <dbReference type="ARBA" id="ARBA00004370"/>
    </source>
</evidence>
<evidence type="ECO:0000259" key="6">
    <source>
        <dbReference type="Pfam" id="PF00924"/>
    </source>
</evidence>
<evidence type="ECO:0000256" key="5">
    <source>
        <dbReference type="SAM" id="Phobius"/>
    </source>
</evidence>
<evidence type="ECO:0000256" key="4">
    <source>
        <dbReference type="ARBA" id="ARBA00023136"/>
    </source>
</evidence>
<sequence>MLEHHIRNYISHKLTTVGINSDPYGIELTSVFLVASLATAGISYLIVHHLIVRSVKNVLQKTNKPLSESLAKYDLLGKISLLVPIMILDVLVPISVGHYSLLANILDRLLSILILFMIVWVIFALLDALNDIATFKGITRKMPIKSFVQLIKLFTFFVGVVIFISILANESPLIFLSGLGVATGFVMLVFKDTILGFVAGIQLSANRMISLNDWIQMSAYGANGTVEEISLTTVKVRNFDNTVSMLPAYALVQNAFINWQGMSDSGGRRIERSVNIDVTSIRFMSDDEIESMKKIRILRQYIYEKMREISDYNDELDAEDHGTGNLRQMTNLGLFRAYVNAYLRSNKDIHQYMLIMVRQLQPTPEGIPLQVYAFCNSVDWAVYEGVQADLFDHIYSIMPMFGLRPYQAITSNDAASIGIRQIT</sequence>
<dbReference type="Proteomes" id="UP000273252">
    <property type="component" value="Unassembled WGS sequence"/>
</dbReference>
<organism evidence="7 8">
    <name type="scientific">Vibrio sinensis</name>
    <dbReference type="NCBI Taxonomy" id="2302434"/>
    <lineage>
        <taxon>Bacteria</taxon>
        <taxon>Pseudomonadati</taxon>
        <taxon>Pseudomonadota</taxon>
        <taxon>Gammaproteobacteria</taxon>
        <taxon>Vibrionales</taxon>
        <taxon>Vibrionaceae</taxon>
        <taxon>Vibrio</taxon>
    </lineage>
</organism>
<keyword evidence="2 5" id="KW-0812">Transmembrane</keyword>
<evidence type="ECO:0000256" key="2">
    <source>
        <dbReference type="ARBA" id="ARBA00022692"/>
    </source>
</evidence>
<dbReference type="InterPro" id="IPR010920">
    <property type="entry name" value="LSM_dom_sf"/>
</dbReference>
<dbReference type="GO" id="GO:0008381">
    <property type="term" value="F:mechanosensitive monoatomic ion channel activity"/>
    <property type="evidence" value="ECO:0007669"/>
    <property type="project" value="InterPro"/>
</dbReference>
<feature type="transmembrane region" description="Helical" evidence="5">
    <location>
        <begin position="108"/>
        <end position="129"/>
    </location>
</feature>
<dbReference type="AlphaFoldDB" id="A0A3A6RCD9"/>
<dbReference type="GO" id="GO:0005886">
    <property type="term" value="C:plasma membrane"/>
    <property type="evidence" value="ECO:0007669"/>
    <property type="project" value="TreeGrafter"/>
</dbReference>
<dbReference type="RefSeq" id="WP_120029627.1">
    <property type="nucleotide sequence ID" value="NZ_QVMU01000002.1"/>
</dbReference>
<feature type="transmembrane region" description="Helical" evidence="5">
    <location>
        <begin position="73"/>
        <end position="96"/>
    </location>
</feature>
<dbReference type="InterPro" id="IPR006685">
    <property type="entry name" value="MscS_channel_2nd"/>
</dbReference>
<feature type="transmembrane region" description="Helical" evidence="5">
    <location>
        <begin position="31"/>
        <end position="52"/>
    </location>
</feature>
<dbReference type="EMBL" id="QVMU01000002">
    <property type="protein sequence ID" value="RJX74291.1"/>
    <property type="molecule type" value="Genomic_DNA"/>
</dbReference>
<dbReference type="OrthoDB" id="9775207at2"/>
<comment type="caution">
    <text evidence="7">The sequence shown here is derived from an EMBL/GenBank/DDBJ whole genome shotgun (WGS) entry which is preliminary data.</text>
</comment>
<name>A0A3A6RCD9_9VIBR</name>